<evidence type="ECO:0000313" key="2">
    <source>
        <dbReference type="EMBL" id="GKV32538.1"/>
    </source>
</evidence>
<sequence>MKKICDFLPYFEDGEVRLGHLAAGVGLTKAGLNHSGKMEEGREGSGGEKEQGQGRR</sequence>
<name>A0AAV5L606_9ROSI</name>
<dbReference type="AlphaFoldDB" id="A0AAV5L606"/>
<gene>
    <name evidence="2" type="ORF">SLEP1_g41134</name>
</gene>
<dbReference type="Proteomes" id="UP001054252">
    <property type="component" value="Unassembled WGS sequence"/>
</dbReference>
<comment type="caution">
    <text evidence="2">The sequence shown here is derived from an EMBL/GenBank/DDBJ whole genome shotgun (WGS) entry which is preliminary data.</text>
</comment>
<organism evidence="2 3">
    <name type="scientific">Rubroshorea leprosula</name>
    <dbReference type="NCBI Taxonomy" id="152421"/>
    <lineage>
        <taxon>Eukaryota</taxon>
        <taxon>Viridiplantae</taxon>
        <taxon>Streptophyta</taxon>
        <taxon>Embryophyta</taxon>
        <taxon>Tracheophyta</taxon>
        <taxon>Spermatophyta</taxon>
        <taxon>Magnoliopsida</taxon>
        <taxon>eudicotyledons</taxon>
        <taxon>Gunneridae</taxon>
        <taxon>Pentapetalae</taxon>
        <taxon>rosids</taxon>
        <taxon>malvids</taxon>
        <taxon>Malvales</taxon>
        <taxon>Dipterocarpaceae</taxon>
        <taxon>Rubroshorea</taxon>
    </lineage>
</organism>
<feature type="region of interest" description="Disordered" evidence="1">
    <location>
        <begin position="31"/>
        <end position="56"/>
    </location>
</feature>
<proteinExistence type="predicted"/>
<keyword evidence="3" id="KW-1185">Reference proteome</keyword>
<reference evidence="2 3" key="1">
    <citation type="journal article" date="2021" name="Commun. Biol.">
        <title>The genome of Shorea leprosula (Dipterocarpaceae) highlights the ecological relevance of drought in aseasonal tropical rainforests.</title>
        <authorList>
            <person name="Ng K.K.S."/>
            <person name="Kobayashi M.J."/>
            <person name="Fawcett J.A."/>
            <person name="Hatakeyama M."/>
            <person name="Paape T."/>
            <person name="Ng C.H."/>
            <person name="Ang C.C."/>
            <person name="Tnah L.H."/>
            <person name="Lee C.T."/>
            <person name="Nishiyama T."/>
            <person name="Sese J."/>
            <person name="O'Brien M.J."/>
            <person name="Copetti D."/>
            <person name="Mohd Noor M.I."/>
            <person name="Ong R.C."/>
            <person name="Putra M."/>
            <person name="Sireger I.Z."/>
            <person name="Indrioko S."/>
            <person name="Kosugi Y."/>
            <person name="Izuno A."/>
            <person name="Isagi Y."/>
            <person name="Lee S.L."/>
            <person name="Shimizu K.K."/>
        </authorList>
    </citation>
    <scope>NUCLEOTIDE SEQUENCE [LARGE SCALE GENOMIC DNA]</scope>
    <source>
        <strain evidence="2">214</strain>
    </source>
</reference>
<accession>A0AAV5L606</accession>
<evidence type="ECO:0000256" key="1">
    <source>
        <dbReference type="SAM" id="MobiDB-lite"/>
    </source>
</evidence>
<evidence type="ECO:0000313" key="3">
    <source>
        <dbReference type="Proteomes" id="UP001054252"/>
    </source>
</evidence>
<feature type="compositionally biased region" description="Basic and acidic residues" evidence="1">
    <location>
        <begin position="36"/>
        <end position="56"/>
    </location>
</feature>
<protein>
    <submittedName>
        <fullName evidence="2">Uncharacterized protein</fullName>
    </submittedName>
</protein>
<dbReference type="EMBL" id="BPVZ01000096">
    <property type="protein sequence ID" value="GKV32538.1"/>
    <property type="molecule type" value="Genomic_DNA"/>
</dbReference>